<dbReference type="EMBL" id="JBHMEI010000055">
    <property type="protein sequence ID" value="MFB9207455.1"/>
    <property type="molecule type" value="Genomic_DNA"/>
</dbReference>
<dbReference type="RefSeq" id="WP_189654306.1">
    <property type="nucleotide sequence ID" value="NZ_BMRC01000075.1"/>
</dbReference>
<keyword evidence="2" id="KW-1185">Reference proteome</keyword>
<proteinExistence type="predicted"/>
<evidence type="ECO:0000313" key="1">
    <source>
        <dbReference type="EMBL" id="MFB9207455.1"/>
    </source>
</evidence>
<name>A0ABV5IU70_9ACTN</name>
<organism evidence="1 2">
    <name type="scientific">Nonomuraea spiralis</name>
    <dbReference type="NCBI Taxonomy" id="46182"/>
    <lineage>
        <taxon>Bacteria</taxon>
        <taxon>Bacillati</taxon>
        <taxon>Actinomycetota</taxon>
        <taxon>Actinomycetes</taxon>
        <taxon>Streptosporangiales</taxon>
        <taxon>Streptosporangiaceae</taxon>
        <taxon>Nonomuraea</taxon>
    </lineage>
</organism>
<sequence>MERPPLGMDELIEHWTVLSDEVGLVSAKQEGTRLAFALLLKYFTELATGCPVVEQPAARAELEAGG</sequence>
<reference evidence="1 2" key="1">
    <citation type="submission" date="2024-09" db="EMBL/GenBank/DDBJ databases">
        <authorList>
            <person name="Sun Q."/>
            <person name="Mori K."/>
        </authorList>
    </citation>
    <scope>NUCLEOTIDE SEQUENCE [LARGE SCALE GENOMIC DNA]</scope>
    <source>
        <strain evidence="1 2">CCM 3426</strain>
    </source>
</reference>
<comment type="caution">
    <text evidence="1">The sequence shown here is derived from an EMBL/GenBank/DDBJ whole genome shotgun (WGS) entry which is preliminary data.</text>
</comment>
<evidence type="ECO:0000313" key="2">
    <source>
        <dbReference type="Proteomes" id="UP001589647"/>
    </source>
</evidence>
<protein>
    <submittedName>
        <fullName evidence="1">Uncharacterized protein</fullName>
    </submittedName>
</protein>
<accession>A0ABV5IU70</accession>
<dbReference type="Proteomes" id="UP001589647">
    <property type="component" value="Unassembled WGS sequence"/>
</dbReference>
<gene>
    <name evidence="1" type="ORF">ACFFV7_40150</name>
</gene>